<dbReference type="AlphaFoldDB" id="A0A0K8MBR8"/>
<comment type="caution">
    <text evidence="3">The sequence shown here is derived from an EMBL/GenBank/DDBJ whole genome shotgun (WGS) entry which is preliminary data.</text>
</comment>
<dbReference type="InterPro" id="IPR011856">
    <property type="entry name" value="tRNA_endonuc-like_dom_sf"/>
</dbReference>
<dbReference type="SUPFAM" id="SSF52980">
    <property type="entry name" value="Restriction endonuclease-like"/>
    <property type="match status" value="1"/>
</dbReference>
<dbReference type="Gene3D" id="3.40.1350.10">
    <property type="match status" value="1"/>
</dbReference>
<sequence length="114" mass="13571">MTPYKKGRWAEKRAIVILRLKGYKILAERFKTPVGEIDVIASKRKQLVFVEVKNRPSLSEALDSLSLLQRKRIVQAAKMYLAKHPRWITGEIRFDVIAFWPWRWQHLQNAWNEI</sequence>
<dbReference type="OrthoDB" id="9812968at2"/>
<organism evidence="3 4">
    <name type="scientific">Caedimonas varicaedens</name>
    <dbReference type="NCBI Taxonomy" id="1629334"/>
    <lineage>
        <taxon>Bacteria</taxon>
        <taxon>Pseudomonadati</taxon>
        <taxon>Pseudomonadota</taxon>
        <taxon>Alphaproteobacteria</taxon>
        <taxon>Holosporales</taxon>
        <taxon>Caedimonadaceae</taxon>
        <taxon>Caedimonas</taxon>
    </lineage>
</organism>
<dbReference type="PANTHER" id="PTHR34039:SF1">
    <property type="entry name" value="UPF0102 PROTEIN YRAN"/>
    <property type="match status" value="1"/>
</dbReference>
<reference evidence="3 4" key="1">
    <citation type="submission" date="2015-03" db="EMBL/GenBank/DDBJ databases">
        <title>Caedibacter varicaedens, whole genome shotgun sequence.</title>
        <authorList>
            <person name="Suzuki H."/>
            <person name="Dapper A.L."/>
            <person name="Gibson A.K."/>
            <person name="Jackson C."/>
            <person name="Lee H."/>
            <person name="Pejaver V.R."/>
            <person name="Doak T."/>
            <person name="Lynch M."/>
        </authorList>
    </citation>
    <scope>NUCLEOTIDE SEQUENCE [LARGE SCALE GENOMIC DNA]</scope>
</reference>
<evidence type="ECO:0000313" key="3">
    <source>
        <dbReference type="EMBL" id="GAO97922.1"/>
    </source>
</evidence>
<accession>A0A0K8MBR8</accession>
<protein>
    <recommendedName>
        <fullName evidence="2">UPF0102 protein Cva_00563</fullName>
    </recommendedName>
</protein>
<name>A0A0K8MBR8_9PROT</name>
<keyword evidence="4" id="KW-1185">Reference proteome</keyword>
<evidence type="ECO:0000256" key="2">
    <source>
        <dbReference type="HAMAP-Rule" id="MF_00048"/>
    </source>
</evidence>
<dbReference type="InterPro" id="IPR003509">
    <property type="entry name" value="UPF0102_YraN-like"/>
</dbReference>
<evidence type="ECO:0000313" key="4">
    <source>
        <dbReference type="Proteomes" id="UP000036771"/>
    </source>
</evidence>
<dbReference type="PANTHER" id="PTHR34039">
    <property type="entry name" value="UPF0102 PROTEIN YRAN"/>
    <property type="match status" value="1"/>
</dbReference>
<dbReference type="STRING" id="1629334.Cva_00563"/>
<dbReference type="NCBIfam" id="TIGR00252">
    <property type="entry name" value="YraN family protein"/>
    <property type="match status" value="1"/>
</dbReference>
<dbReference type="HAMAP" id="MF_00048">
    <property type="entry name" value="UPF0102"/>
    <property type="match status" value="1"/>
</dbReference>
<dbReference type="EMBL" id="BBVC01000020">
    <property type="protein sequence ID" value="GAO97922.1"/>
    <property type="molecule type" value="Genomic_DNA"/>
</dbReference>
<proteinExistence type="inferred from homology"/>
<comment type="similarity">
    <text evidence="1 2">Belongs to the UPF0102 family.</text>
</comment>
<dbReference type="NCBIfam" id="NF009151">
    <property type="entry name" value="PRK12497.1-5"/>
    <property type="match status" value="1"/>
</dbReference>
<dbReference type="Proteomes" id="UP000036771">
    <property type="component" value="Unassembled WGS sequence"/>
</dbReference>
<evidence type="ECO:0000256" key="1">
    <source>
        <dbReference type="ARBA" id="ARBA00006738"/>
    </source>
</evidence>
<dbReference type="GO" id="GO:0003676">
    <property type="term" value="F:nucleic acid binding"/>
    <property type="evidence" value="ECO:0007669"/>
    <property type="project" value="InterPro"/>
</dbReference>
<dbReference type="Pfam" id="PF02021">
    <property type="entry name" value="UPF0102"/>
    <property type="match status" value="1"/>
</dbReference>
<gene>
    <name evidence="3" type="ORF">Cva_00563</name>
</gene>
<dbReference type="InterPro" id="IPR011335">
    <property type="entry name" value="Restrct_endonuc-II-like"/>
</dbReference>